<proteinExistence type="predicted"/>
<dbReference type="SUPFAM" id="SSF117281">
    <property type="entry name" value="Kelch motif"/>
    <property type="match status" value="1"/>
</dbReference>
<dbReference type="InterPro" id="IPR001810">
    <property type="entry name" value="F-box_dom"/>
</dbReference>
<dbReference type="InterPro" id="IPR015915">
    <property type="entry name" value="Kelch-typ_b-propeller"/>
</dbReference>
<dbReference type="SMART" id="SM00612">
    <property type="entry name" value="Kelch"/>
    <property type="match status" value="2"/>
</dbReference>
<accession>A0A6V7QEG9</accession>
<dbReference type="EMBL" id="LR862135">
    <property type="protein sequence ID" value="CAD1841542.1"/>
    <property type="molecule type" value="Genomic_DNA"/>
</dbReference>
<dbReference type="PANTHER" id="PTHR46344">
    <property type="entry name" value="OS02G0202900 PROTEIN"/>
    <property type="match status" value="1"/>
</dbReference>
<evidence type="ECO:0000313" key="4">
    <source>
        <dbReference type="EMBL" id="CAD1841542.1"/>
    </source>
</evidence>
<dbReference type="CDD" id="cd22152">
    <property type="entry name" value="F-box_AtAFR-like"/>
    <property type="match status" value="1"/>
</dbReference>
<evidence type="ECO:0000259" key="3">
    <source>
        <dbReference type="SMART" id="SM00256"/>
    </source>
</evidence>
<dbReference type="InterPro" id="IPR036047">
    <property type="entry name" value="F-box-like_dom_sf"/>
</dbReference>
<keyword evidence="2" id="KW-0677">Repeat</keyword>
<name>A0A6V7QEG9_ANACO</name>
<sequence length="434" mass="48659">MHKTGPGLLHSTVSIIKDSVSSVHHIQEHAACSSLVPPVPGPQAWGFSNEAHSQIPIRHGHPFLSLIFIFFLRTGLVSRFDPLIPGLPDDVALNCLLRLPVDTHKACRLVCRRWHRLLANKERFFTQRKALGFRDPWLFTLAFHRCTGKIQWQVLDLIHFSWHTIPAMPCRERACPRGFGCIAVPPDGTLLVCGGLVSDMDCPLHLVLKYEIYKNRWTVMSRMLAARSFFARGVIDGRVYVAGGYSTDQFELDSAEVLDPVKGNWQPIANMGTIMASSDSAVLNGRLYVTEGCVWPFLSSPRGQVYDPKTNRWEGMPIGMREGWTGSSAVVDGHLFVISEYERMRVKVYDFESDSWETVAGSPMSERIRKPFSVSCVGSRIFVVGRGLHVVVGHVETSDCSSKKKKSFSIRWQEVDVPKDFADLTPSSTQVLYA</sequence>
<dbReference type="InterPro" id="IPR006652">
    <property type="entry name" value="Kelch_1"/>
</dbReference>
<dbReference type="Pfam" id="PF00646">
    <property type="entry name" value="F-box"/>
    <property type="match status" value="1"/>
</dbReference>
<dbReference type="Gene3D" id="1.20.1280.50">
    <property type="match status" value="1"/>
</dbReference>
<dbReference type="InterPro" id="IPR057499">
    <property type="entry name" value="Kelch_FKB95"/>
</dbReference>
<evidence type="ECO:0000256" key="2">
    <source>
        <dbReference type="ARBA" id="ARBA00022737"/>
    </source>
</evidence>
<dbReference type="AlphaFoldDB" id="A0A6V7QEG9"/>
<feature type="domain" description="F-box" evidence="3">
    <location>
        <begin position="87"/>
        <end position="127"/>
    </location>
</feature>
<gene>
    <name evidence="4" type="ORF">CB5_LOCUS24753</name>
</gene>
<dbReference type="Pfam" id="PF25210">
    <property type="entry name" value="Kelch_FKB95"/>
    <property type="match status" value="1"/>
</dbReference>
<dbReference type="SMART" id="SM00256">
    <property type="entry name" value="FBOX"/>
    <property type="match status" value="1"/>
</dbReference>
<evidence type="ECO:0000256" key="1">
    <source>
        <dbReference type="ARBA" id="ARBA00022441"/>
    </source>
</evidence>
<dbReference type="Gene3D" id="2.120.10.80">
    <property type="entry name" value="Kelch-type beta propeller"/>
    <property type="match status" value="1"/>
</dbReference>
<keyword evidence="1" id="KW-0880">Kelch repeat</keyword>
<organism evidence="4">
    <name type="scientific">Ananas comosus var. bracteatus</name>
    <name type="common">red pineapple</name>
    <dbReference type="NCBI Taxonomy" id="296719"/>
    <lineage>
        <taxon>Eukaryota</taxon>
        <taxon>Viridiplantae</taxon>
        <taxon>Streptophyta</taxon>
        <taxon>Embryophyta</taxon>
        <taxon>Tracheophyta</taxon>
        <taxon>Spermatophyta</taxon>
        <taxon>Magnoliopsida</taxon>
        <taxon>Liliopsida</taxon>
        <taxon>Poales</taxon>
        <taxon>Bromeliaceae</taxon>
        <taxon>Bromelioideae</taxon>
        <taxon>Ananas</taxon>
    </lineage>
</organism>
<reference evidence="4" key="1">
    <citation type="submission" date="2020-07" db="EMBL/GenBank/DDBJ databases">
        <authorList>
            <person name="Lin J."/>
        </authorList>
    </citation>
    <scope>NUCLEOTIDE SEQUENCE</scope>
</reference>
<dbReference type="SUPFAM" id="SSF81383">
    <property type="entry name" value="F-box domain"/>
    <property type="match status" value="1"/>
</dbReference>
<dbReference type="PANTHER" id="PTHR46344:SF4">
    <property type="entry name" value="OS07G0153400 PROTEIN"/>
    <property type="match status" value="1"/>
</dbReference>
<protein>
    <recommendedName>
        <fullName evidence="3">F-box domain-containing protein</fullName>
    </recommendedName>
</protein>